<dbReference type="PANTHER" id="PTHR45138:SF9">
    <property type="entry name" value="DIGUANYLATE CYCLASE DGCM-RELATED"/>
    <property type="match status" value="1"/>
</dbReference>
<name>A0A2G9YAJ3_9BACT</name>
<sequence>MRIKSLVFVVIGIVGLIAFNVLYRLSPRLYAYFSARSSLPTNIISFFFLLGILLLHKQFQGRMVLLERESEKMRLSLFDHIRESILLTTLNEIIAVFGRNPNLDDILNRIAEASQKLIKADNLILQVYSSEERRYFTLVVKGSEAVDLGEEILEDVILSGNSALINNTQSFSRYRFLSAKGYSSFLAAPLKHRGESIGLLAALGREKGAFTSRDLGLMTTLAVQASLLIENATLMEKTKRLSITDGLTNLFNRRYFEEFWKKEMGEAIKNNQPCSIAMFDVDNFKNYNDTHGHQAGDEVLRTIGHTLQRGTKGSDIVARYGGEEFVVIFSETTLENAALVCRRLNRAVTEHHFPGEETQPNGDLTVSIGVASYPGDGTTAETVLKKADDRLYSAKEQGRNRVISE</sequence>
<dbReference type="InterPro" id="IPR003018">
    <property type="entry name" value="GAF"/>
</dbReference>
<keyword evidence="1" id="KW-0472">Membrane</keyword>
<reference evidence="3 4" key="1">
    <citation type="submission" date="2017-09" db="EMBL/GenBank/DDBJ databases">
        <title>Depth-based differentiation of microbial function through sediment-hosted aquifers and enrichment of novel symbionts in the deep terrestrial subsurface.</title>
        <authorList>
            <person name="Probst A.J."/>
            <person name="Ladd B."/>
            <person name="Jarett J.K."/>
            <person name="Geller-Mcgrath D.E."/>
            <person name="Sieber C.M."/>
            <person name="Emerson J.B."/>
            <person name="Anantharaman K."/>
            <person name="Thomas B.C."/>
            <person name="Malmstrom R."/>
            <person name="Stieglmeier M."/>
            <person name="Klingl A."/>
            <person name="Woyke T."/>
            <person name="Ryan C.M."/>
            <person name="Banfield J.F."/>
        </authorList>
    </citation>
    <scope>NUCLEOTIDE SEQUENCE [LARGE SCALE GENOMIC DNA]</scope>
    <source>
        <strain evidence="3">CG23_combo_of_CG06-09_8_20_14_all_48_7</strain>
    </source>
</reference>
<keyword evidence="1" id="KW-1133">Transmembrane helix</keyword>
<proteinExistence type="predicted"/>
<dbReference type="SMART" id="SM00065">
    <property type="entry name" value="GAF"/>
    <property type="match status" value="1"/>
</dbReference>
<dbReference type="PANTHER" id="PTHR45138">
    <property type="entry name" value="REGULATORY COMPONENTS OF SENSORY TRANSDUCTION SYSTEM"/>
    <property type="match status" value="1"/>
</dbReference>
<dbReference type="GO" id="GO:1902201">
    <property type="term" value="P:negative regulation of bacterial-type flagellum-dependent cell motility"/>
    <property type="evidence" value="ECO:0007669"/>
    <property type="project" value="TreeGrafter"/>
</dbReference>
<dbReference type="Pfam" id="PF00990">
    <property type="entry name" value="GGDEF"/>
    <property type="match status" value="1"/>
</dbReference>
<dbReference type="Proteomes" id="UP000230392">
    <property type="component" value="Unassembled WGS sequence"/>
</dbReference>
<dbReference type="NCBIfam" id="TIGR00254">
    <property type="entry name" value="GGDEF"/>
    <property type="match status" value="1"/>
</dbReference>
<evidence type="ECO:0000259" key="2">
    <source>
        <dbReference type="PROSITE" id="PS50887"/>
    </source>
</evidence>
<accession>A0A2G9YAJ3</accession>
<keyword evidence="1" id="KW-0812">Transmembrane</keyword>
<dbReference type="EMBL" id="PCRF01000165">
    <property type="protein sequence ID" value="PIP16249.1"/>
    <property type="molecule type" value="Genomic_DNA"/>
</dbReference>
<gene>
    <name evidence="3" type="ORF">COX46_03390</name>
</gene>
<protein>
    <recommendedName>
        <fullName evidence="2">GGDEF domain-containing protein</fullName>
    </recommendedName>
</protein>
<dbReference type="InterPro" id="IPR050469">
    <property type="entry name" value="Diguanylate_Cyclase"/>
</dbReference>
<dbReference type="InterPro" id="IPR043128">
    <property type="entry name" value="Rev_trsase/Diguanyl_cyclase"/>
</dbReference>
<dbReference type="GO" id="GO:0043709">
    <property type="term" value="P:cell adhesion involved in single-species biofilm formation"/>
    <property type="evidence" value="ECO:0007669"/>
    <property type="project" value="TreeGrafter"/>
</dbReference>
<dbReference type="InterPro" id="IPR029787">
    <property type="entry name" value="Nucleotide_cyclase"/>
</dbReference>
<dbReference type="SMART" id="SM00267">
    <property type="entry name" value="GGDEF"/>
    <property type="match status" value="1"/>
</dbReference>
<dbReference type="SUPFAM" id="SSF55073">
    <property type="entry name" value="Nucleotide cyclase"/>
    <property type="match status" value="1"/>
</dbReference>
<organism evidence="3 4">
    <name type="scientific">bacterium (Candidatus Ratteibacteria) CG23_combo_of_CG06-09_8_20_14_all_48_7</name>
    <dbReference type="NCBI Taxonomy" id="2014292"/>
    <lineage>
        <taxon>Bacteria</taxon>
        <taxon>Candidatus Ratteibacteria</taxon>
    </lineage>
</organism>
<dbReference type="SUPFAM" id="SSF55781">
    <property type="entry name" value="GAF domain-like"/>
    <property type="match status" value="1"/>
</dbReference>
<dbReference type="CDD" id="cd01949">
    <property type="entry name" value="GGDEF"/>
    <property type="match status" value="1"/>
</dbReference>
<evidence type="ECO:0000313" key="4">
    <source>
        <dbReference type="Proteomes" id="UP000230392"/>
    </source>
</evidence>
<dbReference type="FunFam" id="3.30.70.270:FF:000001">
    <property type="entry name" value="Diguanylate cyclase domain protein"/>
    <property type="match status" value="1"/>
</dbReference>
<dbReference type="AlphaFoldDB" id="A0A2G9YAJ3"/>
<dbReference type="InterPro" id="IPR000160">
    <property type="entry name" value="GGDEF_dom"/>
</dbReference>
<dbReference type="Gene3D" id="3.30.450.40">
    <property type="match status" value="1"/>
</dbReference>
<dbReference type="InterPro" id="IPR029016">
    <property type="entry name" value="GAF-like_dom_sf"/>
</dbReference>
<dbReference type="GO" id="GO:0052621">
    <property type="term" value="F:diguanylate cyclase activity"/>
    <property type="evidence" value="ECO:0007669"/>
    <property type="project" value="TreeGrafter"/>
</dbReference>
<dbReference type="GO" id="GO:0005886">
    <property type="term" value="C:plasma membrane"/>
    <property type="evidence" value="ECO:0007669"/>
    <property type="project" value="TreeGrafter"/>
</dbReference>
<dbReference type="Gene3D" id="3.30.70.270">
    <property type="match status" value="1"/>
</dbReference>
<evidence type="ECO:0000256" key="1">
    <source>
        <dbReference type="SAM" id="Phobius"/>
    </source>
</evidence>
<feature type="domain" description="GGDEF" evidence="2">
    <location>
        <begin position="272"/>
        <end position="405"/>
    </location>
</feature>
<feature type="transmembrane region" description="Helical" evidence="1">
    <location>
        <begin position="7"/>
        <end position="25"/>
    </location>
</feature>
<evidence type="ECO:0000313" key="3">
    <source>
        <dbReference type="EMBL" id="PIP16249.1"/>
    </source>
</evidence>
<comment type="caution">
    <text evidence="3">The sequence shown here is derived from an EMBL/GenBank/DDBJ whole genome shotgun (WGS) entry which is preliminary data.</text>
</comment>
<dbReference type="PROSITE" id="PS50887">
    <property type="entry name" value="GGDEF"/>
    <property type="match status" value="1"/>
</dbReference>
<dbReference type="Pfam" id="PF13185">
    <property type="entry name" value="GAF_2"/>
    <property type="match status" value="1"/>
</dbReference>
<feature type="transmembrane region" description="Helical" evidence="1">
    <location>
        <begin position="37"/>
        <end position="55"/>
    </location>
</feature>